<dbReference type="Proteomes" id="UP000288052">
    <property type="component" value="Unassembled WGS sequence"/>
</dbReference>
<sequence>MVDTTALGVSAVRTPDGGWQGCSAHAHRKLLQARWASTGIVRGLGVAGSDTLMYQVAEGVAITSRTDADGVMEAYWAGGVTPEVEANQSSNPRIDCIWLQAHNEKELKDGDNLVIIGVTSGTPAASPVKPEPPAGVTVLSYMQVPANSTSLASARRVDEIDYATPYGVAMGYVAGSQLKQDMTLGTKTTEFCRTQINLPTDRNLECVVTICASAAGAGGAGDLSKASEVRGQLYIDGAAVGDYFNYCFRGAWETFQYRVNVFCGRGVHTVSLKLYVGYGVNASIHYNGAWPGVKLGIKDEGVAK</sequence>
<dbReference type="EMBL" id="QXGI01000003">
    <property type="protein sequence ID" value="RSX48942.1"/>
    <property type="molecule type" value="Genomic_DNA"/>
</dbReference>
<reference evidence="1 2" key="1">
    <citation type="submission" date="2018-09" db="EMBL/GenBank/DDBJ databases">
        <title>Characterization of the phylogenetic diversity of five novel species belonging to the genus Bifidobacterium.</title>
        <authorList>
            <person name="Lugli G.A."/>
            <person name="Duranti S."/>
            <person name="Milani C."/>
        </authorList>
    </citation>
    <scope>NUCLEOTIDE SEQUENCE [LARGE SCALE GENOMIC DNA]</scope>
    <source>
        <strain evidence="1 2">2020B</strain>
    </source>
</reference>
<evidence type="ECO:0000313" key="1">
    <source>
        <dbReference type="EMBL" id="RSX48942.1"/>
    </source>
</evidence>
<accession>A0A430F7X3</accession>
<dbReference type="RefSeq" id="WP_126032082.1">
    <property type="nucleotide sequence ID" value="NZ_QXGI01000003.1"/>
</dbReference>
<keyword evidence="2" id="KW-1185">Reference proteome</keyword>
<proteinExistence type="predicted"/>
<protein>
    <submittedName>
        <fullName evidence="1">Uncharacterized protein</fullName>
    </submittedName>
</protein>
<evidence type="ECO:0000313" key="2">
    <source>
        <dbReference type="Proteomes" id="UP000288052"/>
    </source>
</evidence>
<name>A0A430F7X3_9BIFI</name>
<gene>
    <name evidence="1" type="ORF">D2E22_1080</name>
</gene>
<dbReference type="AlphaFoldDB" id="A0A430F7X3"/>
<organism evidence="1 2">
    <name type="scientific">Bifidobacterium castoris</name>
    <dbReference type="NCBI Taxonomy" id="2306972"/>
    <lineage>
        <taxon>Bacteria</taxon>
        <taxon>Bacillati</taxon>
        <taxon>Actinomycetota</taxon>
        <taxon>Actinomycetes</taxon>
        <taxon>Bifidobacteriales</taxon>
        <taxon>Bifidobacteriaceae</taxon>
        <taxon>Bifidobacterium</taxon>
    </lineage>
</organism>
<comment type="caution">
    <text evidence="1">The sequence shown here is derived from an EMBL/GenBank/DDBJ whole genome shotgun (WGS) entry which is preliminary data.</text>
</comment>
<dbReference type="OrthoDB" id="3240452at2"/>